<name>A0A8B9D886_ANSCY</name>
<evidence type="ECO:0000256" key="2">
    <source>
        <dbReference type="SAM" id="Phobius"/>
    </source>
</evidence>
<proteinExistence type="predicted"/>
<evidence type="ECO:0000313" key="4">
    <source>
        <dbReference type="Proteomes" id="UP000694521"/>
    </source>
</evidence>
<dbReference type="AlphaFoldDB" id="A0A8B9D886"/>
<feature type="compositionally biased region" description="Basic and acidic residues" evidence="1">
    <location>
        <begin position="151"/>
        <end position="183"/>
    </location>
</feature>
<feature type="region of interest" description="Disordered" evidence="1">
    <location>
        <begin position="145"/>
        <end position="208"/>
    </location>
</feature>
<reference evidence="3" key="1">
    <citation type="submission" date="2025-08" db="UniProtKB">
        <authorList>
            <consortium name="Ensembl"/>
        </authorList>
    </citation>
    <scope>IDENTIFICATION</scope>
</reference>
<sequence length="225" mass="24664">MSWDGFMEQGSSAAPCLSLPPFHPSAASPAPDSSRRHGSQPGRLVCVDCHSTPGVTPMVAMAGQFRWGMHNSPVIILLFLFVIAGPAATTLSVTAGTSQTNPPGNNTQPHPDVNTYIIISVVLYLLVLLVVIILITSCIRHHKKMKRRGNRQAEDTYDKPEDTTQLESTERMGSPKDDSKDLKYVTLDFKSQRSPEEPLYCNVEPDQAPKIPKDENVEYAIIAHG</sequence>
<organism evidence="3 4">
    <name type="scientific">Anser cygnoides</name>
    <name type="common">Swan goose</name>
    <dbReference type="NCBI Taxonomy" id="8845"/>
    <lineage>
        <taxon>Eukaryota</taxon>
        <taxon>Metazoa</taxon>
        <taxon>Chordata</taxon>
        <taxon>Craniata</taxon>
        <taxon>Vertebrata</taxon>
        <taxon>Euteleostomi</taxon>
        <taxon>Archelosauria</taxon>
        <taxon>Archosauria</taxon>
        <taxon>Dinosauria</taxon>
        <taxon>Saurischia</taxon>
        <taxon>Theropoda</taxon>
        <taxon>Coelurosauria</taxon>
        <taxon>Aves</taxon>
        <taxon>Neognathae</taxon>
        <taxon>Galloanserae</taxon>
        <taxon>Anseriformes</taxon>
        <taxon>Anatidae</taxon>
        <taxon>Anserinae</taxon>
        <taxon>Anser</taxon>
    </lineage>
</organism>
<accession>A0A8B9D886</accession>
<reference evidence="3" key="2">
    <citation type="submission" date="2025-09" db="UniProtKB">
        <authorList>
            <consortium name="Ensembl"/>
        </authorList>
    </citation>
    <scope>IDENTIFICATION</scope>
</reference>
<keyword evidence="4" id="KW-1185">Reference proteome</keyword>
<evidence type="ECO:0000313" key="3">
    <source>
        <dbReference type="Ensembl" id="ENSACDP00005002486.1"/>
    </source>
</evidence>
<dbReference type="Proteomes" id="UP000694521">
    <property type="component" value="Unplaced"/>
</dbReference>
<keyword evidence="2" id="KW-0812">Transmembrane</keyword>
<protein>
    <submittedName>
        <fullName evidence="3">Uncharacterized protein</fullName>
    </submittedName>
</protein>
<keyword evidence="2" id="KW-0472">Membrane</keyword>
<keyword evidence="2" id="KW-1133">Transmembrane helix</keyword>
<feature type="transmembrane region" description="Helical" evidence="2">
    <location>
        <begin position="74"/>
        <end position="96"/>
    </location>
</feature>
<feature type="transmembrane region" description="Helical" evidence="2">
    <location>
        <begin position="116"/>
        <end position="139"/>
    </location>
</feature>
<dbReference type="Ensembl" id="ENSACDT00005002964.1">
    <property type="protein sequence ID" value="ENSACDP00005002486.1"/>
    <property type="gene ID" value="ENSACDG00005001748.1"/>
</dbReference>
<evidence type="ECO:0000256" key="1">
    <source>
        <dbReference type="SAM" id="MobiDB-lite"/>
    </source>
</evidence>